<dbReference type="PROSITE" id="PS50181">
    <property type="entry name" value="FBOX"/>
    <property type="match status" value="1"/>
</dbReference>
<proteinExistence type="predicted"/>
<gene>
    <name evidence="2" type="ORF">BC938DRAFT_477262</name>
</gene>
<dbReference type="InterPro" id="IPR001810">
    <property type="entry name" value="F-box_dom"/>
</dbReference>
<evidence type="ECO:0000313" key="3">
    <source>
        <dbReference type="Proteomes" id="UP000274822"/>
    </source>
</evidence>
<protein>
    <recommendedName>
        <fullName evidence="1">F-box domain-containing protein</fullName>
    </recommendedName>
</protein>
<comment type="caution">
    <text evidence="2">The sequence shown here is derived from an EMBL/GenBank/DDBJ whole genome shotgun (WGS) entry which is preliminary data.</text>
</comment>
<sequence length="124" mass="14241">MFVEEMSRRQKMPCEDDSKSKIDVCIVSTGSAPLPFNTPKVGLGTIPVELVRAILTFLTVRQLCRNRMVSTMFNELGSVLVNERLIKGLSLRRIHMKVSSVRYDARLLFVWWLCENPTDIMFMS</sequence>
<dbReference type="EMBL" id="RBNJ01000268">
    <property type="protein sequence ID" value="RUS34973.1"/>
    <property type="molecule type" value="Genomic_DNA"/>
</dbReference>
<keyword evidence="3" id="KW-1185">Reference proteome</keyword>
<dbReference type="AlphaFoldDB" id="A0A433QYW6"/>
<reference evidence="2 3" key="1">
    <citation type="journal article" date="2018" name="New Phytol.">
        <title>Phylogenomics of Endogonaceae and evolution of mycorrhizas within Mucoromycota.</title>
        <authorList>
            <person name="Chang Y."/>
            <person name="Desiro A."/>
            <person name="Na H."/>
            <person name="Sandor L."/>
            <person name="Lipzen A."/>
            <person name="Clum A."/>
            <person name="Barry K."/>
            <person name="Grigoriev I.V."/>
            <person name="Martin F.M."/>
            <person name="Stajich J.E."/>
            <person name="Smith M.E."/>
            <person name="Bonito G."/>
            <person name="Spatafora J.W."/>
        </authorList>
    </citation>
    <scope>NUCLEOTIDE SEQUENCE [LARGE SCALE GENOMIC DNA]</scope>
    <source>
        <strain evidence="2 3">AD002</strain>
    </source>
</reference>
<dbReference type="Proteomes" id="UP000274822">
    <property type="component" value="Unassembled WGS sequence"/>
</dbReference>
<dbReference type="SUPFAM" id="SSF81383">
    <property type="entry name" value="F-box domain"/>
    <property type="match status" value="1"/>
</dbReference>
<name>A0A433QYW6_9FUNG</name>
<organism evidence="2 3">
    <name type="scientific">Jimgerdemannia flammicorona</name>
    <dbReference type="NCBI Taxonomy" id="994334"/>
    <lineage>
        <taxon>Eukaryota</taxon>
        <taxon>Fungi</taxon>
        <taxon>Fungi incertae sedis</taxon>
        <taxon>Mucoromycota</taxon>
        <taxon>Mucoromycotina</taxon>
        <taxon>Endogonomycetes</taxon>
        <taxon>Endogonales</taxon>
        <taxon>Endogonaceae</taxon>
        <taxon>Jimgerdemannia</taxon>
    </lineage>
</organism>
<evidence type="ECO:0000259" key="1">
    <source>
        <dbReference type="PROSITE" id="PS50181"/>
    </source>
</evidence>
<feature type="domain" description="F-box" evidence="1">
    <location>
        <begin position="40"/>
        <end position="89"/>
    </location>
</feature>
<accession>A0A433QYW6</accession>
<evidence type="ECO:0000313" key="2">
    <source>
        <dbReference type="EMBL" id="RUS34973.1"/>
    </source>
</evidence>
<dbReference type="InterPro" id="IPR036047">
    <property type="entry name" value="F-box-like_dom_sf"/>
</dbReference>